<dbReference type="AlphaFoldDB" id="A0A9D5M5C8"/>
<dbReference type="InterPro" id="IPR010998">
    <property type="entry name" value="Integrase_recombinase_N"/>
</dbReference>
<evidence type="ECO:0000313" key="10">
    <source>
        <dbReference type="Proteomes" id="UP000806542"/>
    </source>
</evidence>
<proteinExistence type="inferred from homology"/>
<dbReference type="InterPro" id="IPR028259">
    <property type="entry name" value="AP2-like_int_N"/>
</dbReference>
<organism evidence="9 10">
    <name type="scientific">Ructibacterium gallinarum</name>
    <dbReference type="NCBI Taxonomy" id="2779355"/>
    <lineage>
        <taxon>Bacteria</taxon>
        <taxon>Bacillati</taxon>
        <taxon>Bacillota</taxon>
        <taxon>Clostridia</taxon>
        <taxon>Eubacteriales</taxon>
        <taxon>Oscillospiraceae</taxon>
        <taxon>Ructibacterium</taxon>
    </lineage>
</organism>
<evidence type="ECO:0000259" key="8">
    <source>
        <dbReference type="PROSITE" id="PS51900"/>
    </source>
</evidence>
<dbReference type="Proteomes" id="UP000806542">
    <property type="component" value="Unassembled WGS sequence"/>
</dbReference>
<dbReference type="EMBL" id="JADCKB010000007">
    <property type="protein sequence ID" value="MBE5039722.1"/>
    <property type="molecule type" value="Genomic_DNA"/>
</dbReference>
<dbReference type="GO" id="GO:0015074">
    <property type="term" value="P:DNA integration"/>
    <property type="evidence" value="ECO:0007669"/>
    <property type="project" value="UniProtKB-KW"/>
</dbReference>
<evidence type="ECO:0000256" key="3">
    <source>
        <dbReference type="ARBA" id="ARBA00022908"/>
    </source>
</evidence>
<dbReference type="PROSITE" id="PS51898">
    <property type="entry name" value="TYR_RECOMBINASE"/>
    <property type="match status" value="1"/>
</dbReference>
<dbReference type="Gene3D" id="1.10.443.10">
    <property type="entry name" value="Intergrase catalytic core"/>
    <property type="match status" value="1"/>
</dbReference>
<evidence type="ECO:0000256" key="2">
    <source>
        <dbReference type="ARBA" id="ARBA00008857"/>
    </source>
</evidence>
<dbReference type="InterPro" id="IPR002104">
    <property type="entry name" value="Integrase_catalytic"/>
</dbReference>
<name>A0A9D5M5C8_9FIRM</name>
<sequence>MPSYKDKKTGKWYASFYYEKQAGQREKKMKRGFATKREALEWEREFLMQSSSNPEMKFSSFVEIYIRDMKQRIRETTYLTKESIIRKKILPFFSDMKMSDIAPKDVIRWQNEVMSYRDENGAAYSQTYLKAIHNQLSAIFNHAVRFYGLKENPAAKAGSIGEKNASTVNFWTTEEYKKFSYAIMDKPISYYAFEVLYWGGLRIGEMLALTAADIDLKNKTLNINKSYQRINREDVITPPKTKKSIRTISLSDFLCDELREYMKTLYGLNPEDRIFPITKSFMHHEMARGSKAAGVKRIKIHELRHSHISHLINLGFSAVAIGDRVGHESVEITYRYAHLFPSKQIEMADKLEDERSDFDDEIIG</sequence>
<keyword evidence="3" id="KW-0229">DNA integration</keyword>
<dbReference type="Pfam" id="PF00589">
    <property type="entry name" value="Phage_integrase"/>
    <property type="match status" value="1"/>
</dbReference>
<dbReference type="Pfam" id="PF14657">
    <property type="entry name" value="Arm-DNA-bind_4"/>
    <property type="match status" value="1"/>
</dbReference>
<dbReference type="InterPro" id="IPR044068">
    <property type="entry name" value="CB"/>
</dbReference>
<protein>
    <submittedName>
        <fullName evidence="9">Site-specific integrase</fullName>
    </submittedName>
</protein>
<evidence type="ECO:0000256" key="4">
    <source>
        <dbReference type="ARBA" id="ARBA00023125"/>
    </source>
</evidence>
<comment type="caution">
    <text evidence="9">The sequence shown here is derived from an EMBL/GenBank/DDBJ whole genome shotgun (WGS) entry which is preliminary data.</text>
</comment>
<dbReference type="InterPro" id="IPR013762">
    <property type="entry name" value="Integrase-like_cat_sf"/>
</dbReference>
<dbReference type="InterPro" id="IPR011010">
    <property type="entry name" value="DNA_brk_join_enz"/>
</dbReference>
<evidence type="ECO:0000313" key="9">
    <source>
        <dbReference type="EMBL" id="MBE5039722.1"/>
    </source>
</evidence>
<dbReference type="Pfam" id="PF14659">
    <property type="entry name" value="Phage_int_SAM_3"/>
    <property type="match status" value="1"/>
</dbReference>
<dbReference type="InterPro" id="IPR004107">
    <property type="entry name" value="Integrase_SAM-like_N"/>
</dbReference>
<dbReference type="PANTHER" id="PTHR30349">
    <property type="entry name" value="PHAGE INTEGRASE-RELATED"/>
    <property type="match status" value="1"/>
</dbReference>
<evidence type="ECO:0000259" key="7">
    <source>
        <dbReference type="PROSITE" id="PS51898"/>
    </source>
</evidence>
<dbReference type="GO" id="GO:0003677">
    <property type="term" value="F:DNA binding"/>
    <property type="evidence" value="ECO:0007669"/>
    <property type="project" value="UniProtKB-UniRule"/>
</dbReference>
<dbReference type="InterPro" id="IPR050090">
    <property type="entry name" value="Tyrosine_recombinase_XerCD"/>
</dbReference>
<evidence type="ECO:0000256" key="5">
    <source>
        <dbReference type="ARBA" id="ARBA00023172"/>
    </source>
</evidence>
<dbReference type="Gene3D" id="1.10.150.130">
    <property type="match status" value="1"/>
</dbReference>
<keyword evidence="10" id="KW-1185">Reference proteome</keyword>
<comment type="similarity">
    <text evidence="2">Belongs to the 'phage' integrase family.</text>
</comment>
<keyword evidence="4 6" id="KW-0238">DNA-binding</keyword>
<dbReference type="CDD" id="cd01189">
    <property type="entry name" value="INT_ICEBs1_C_like"/>
    <property type="match status" value="1"/>
</dbReference>
<dbReference type="SUPFAM" id="SSF56349">
    <property type="entry name" value="DNA breaking-rejoining enzymes"/>
    <property type="match status" value="1"/>
</dbReference>
<dbReference type="GO" id="GO:0006310">
    <property type="term" value="P:DNA recombination"/>
    <property type="evidence" value="ECO:0007669"/>
    <property type="project" value="UniProtKB-KW"/>
</dbReference>
<accession>A0A9D5M5C8</accession>
<feature type="domain" description="Core-binding (CB)" evidence="8">
    <location>
        <begin position="56"/>
        <end position="144"/>
    </location>
</feature>
<comment type="function">
    <text evidence="1">Site-specific tyrosine recombinase, which acts by catalyzing the cutting and rejoining of the recombining DNA molecules.</text>
</comment>
<gene>
    <name evidence="9" type="ORF">INF28_04505</name>
</gene>
<evidence type="ECO:0000256" key="1">
    <source>
        <dbReference type="ARBA" id="ARBA00003283"/>
    </source>
</evidence>
<reference evidence="9" key="1">
    <citation type="submission" date="2020-10" db="EMBL/GenBank/DDBJ databases">
        <title>ChiBAC.</title>
        <authorList>
            <person name="Zenner C."/>
            <person name="Hitch T.C.A."/>
            <person name="Clavel T."/>
        </authorList>
    </citation>
    <scope>NUCLEOTIDE SEQUENCE</scope>
    <source>
        <strain evidence="9">DSM 107454</strain>
    </source>
</reference>
<dbReference type="PROSITE" id="PS51900">
    <property type="entry name" value="CB"/>
    <property type="match status" value="1"/>
</dbReference>
<dbReference type="RefSeq" id="WP_226392287.1">
    <property type="nucleotide sequence ID" value="NZ_JADCKB010000007.1"/>
</dbReference>
<dbReference type="PANTHER" id="PTHR30349:SF64">
    <property type="entry name" value="PROPHAGE INTEGRASE INTD-RELATED"/>
    <property type="match status" value="1"/>
</dbReference>
<feature type="domain" description="Tyr recombinase" evidence="7">
    <location>
        <begin position="166"/>
        <end position="349"/>
    </location>
</feature>
<keyword evidence="5" id="KW-0233">DNA recombination</keyword>
<evidence type="ECO:0000256" key="6">
    <source>
        <dbReference type="PROSITE-ProRule" id="PRU01248"/>
    </source>
</evidence>